<reference evidence="1" key="1">
    <citation type="submission" date="2021-06" db="EMBL/GenBank/DDBJ databases">
        <authorList>
            <person name="Kallberg Y."/>
            <person name="Tangrot J."/>
            <person name="Rosling A."/>
        </authorList>
    </citation>
    <scope>NUCLEOTIDE SEQUENCE</scope>
    <source>
        <strain evidence="1">UK204</strain>
    </source>
</reference>
<accession>A0A9N9ITF3</accession>
<protein>
    <submittedName>
        <fullName evidence="1">8825_t:CDS:1</fullName>
    </submittedName>
</protein>
<dbReference type="Proteomes" id="UP000789570">
    <property type="component" value="Unassembled WGS sequence"/>
</dbReference>
<evidence type="ECO:0000313" key="1">
    <source>
        <dbReference type="EMBL" id="CAG8749430.1"/>
    </source>
</evidence>
<dbReference type="EMBL" id="CAJVPQ010017814">
    <property type="protein sequence ID" value="CAG8749430.1"/>
    <property type="molecule type" value="Genomic_DNA"/>
</dbReference>
<gene>
    <name evidence="1" type="ORF">FCALED_LOCUS16201</name>
</gene>
<feature type="non-terminal residue" evidence="1">
    <location>
        <position position="1"/>
    </location>
</feature>
<feature type="non-terminal residue" evidence="1">
    <location>
        <position position="54"/>
    </location>
</feature>
<keyword evidence="2" id="KW-1185">Reference proteome</keyword>
<organism evidence="1 2">
    <name type="scientific">Funneliformis caledonium</name>
    <dbReference type="NCBI Taxonomy" id="1117310"/>
    <lineage>
        <taxon>Eukaryota</taxon>
        <taxon>Fungi</taxon>
        <taxon>Fungi incertae sedis</taxon>
        <taxon>Mucoromycota</taxon>
        <taxon>Glomeromycotina</taxon>
        <taxon>Glomeromycetes</taxon>
        <taxon>Glomerales</taxon>
        <taxon>Glomeraceae</taxon>
        <taxon>Funneliformis</taxon>
    </lineage>
</organism>
<dbReference type="AlphaFoldDB" id="A0A9N9ITF3"/>
<sequence length="54" mass="6018">MVNNIPTLRYLEITAVSDTSAELLLKVIDSFILQKGLPANKLYYLESDGTSNMI</sequence>
<dbReference type="OrthoDB" id="2442752at2759"/>
<name>A0A9N9ITF3_9GLOM</name>
<comment type="caution">
    <text evidence="1">The sequence shown here is derived from an EMBL/GenBank/DDBJ whole genome shotgun (WGS) entry which is preliminary data.</text>
</comment>
<evidence type="ECO:0000313" key="2">
    <source>
        <dbReference type="Proteomes" id="UP000789570"/>
    </source>
</evidence>
<proteinExistence type="predicted"/>